<dbReference type="Proteomes" id="UP000199307">
    <property type="component" value="Unassembled WGS sequence"/>
</dbReference>
<gene>
    <name evidence="2" type="ORF">SAMN02927916_1458</name>
</gene>
<name>A0ABY0LI99_9FLAO</name>
<evidence type="ECO:0000313" key="3">
    <source>
        <dbReference type="Proteomes" id="UP000199307"/>
    </source>
</evidence>
<evidence type="ECO:0008006" key="4">
    <source>
        <dbReference type="Google" id="ProtNLM"/>
    </source>
</evidence>
<sequence>MPMKRLLLLFVVLLNCVSVFAQKEEYSIIVKDIETLEPIQNATVKIMKTQQILLSNEEGKVTFMLTGGSNVQVSETNYEDLTVRWTSLNGEQKFVIYLKSKNNKLDEVVLSKESPEKILQKLVNNSIKKISISHRQKVYVREFFMLDNQYTYYNDGLVNFQFDKNNNATTLLVEQNRSYGLLEADVSADLKGYNLNNIMENYSNFKYFDPLLDSKSKKAYDFTIKGHSKNKDYYVMSVVPLDKAKEAIDNFEIIYDPLKKIIVEFTISTTPATLDKVEEKTKEGEKNLTKSFVKVNYRWDGTDYYVLSSNEEIGYDIVLKDKTKNVQIRNSFVTTGFNKQNFTYNDSDVFKEKSLFNKKNKILTNYWDISGFTATDEEKAIIASLEFKL</sequence>
<dbReference type="InterPro" id="IPR008969">
    <property type="entry name" value="CarboxyPept-like_regulatory"/>
</dbReference>
<dbReference type="EMBL" id="FMVC01000002">
    <property type="protein sequence ID" value="SCY20338.1"/>
    <property type="molecule type" value="Genomic_DNA"/>
</dbReference>
<protein>
    <recommendedName>
        <fullName evidence="4">Cna_B_2 domain containing protein</fullName>
    </recommendedName>
</protein>
<organism evidence="2 3">
    <name type="scientific">Flavobacterium anhuiense</name>
    <dbReference type="NCBI Taxonomy" id="459526"/>
    <lineage>
        <taxon>Bacteria</taxon>
        <taxon>Pseudomonadati</taxon>
        <taxon>Bacteroidota</taxon>
        <taxon>Flavobacteriia</taxon>
        <taxon>Flavobacteriales</taxon>
        <taxon>Flavobacteriaceae</taxon>
        <taxon>Flavobacterium</taxon>
    </lineage>
</organism>
<keyword evidence="3" id="KW-1185">Reference proteome</keyword>
<proteinExistence type="predicted"/>
<feature type="chain" id="PRO_5047467972" description="Cna_B_2 domain containing protein" evidence="1">
    <location>
        <begin position="22"/>
        <end position="389"/>
    </location>
</feature>
<evidence type="ECO:0000256" key="1">
    <source>
        <dbReference type="SAM" id="SignalP"/>
    </source>
</evidence>
<feature type="signal peptide" evidence="1">
    <location>
        <begin position="1"/>
        <end position="21"/>
    </location>
</feature>
<comment type="caution">
    <text evidence="2">The sequence shown here is derived from an EMBL/GenBank/DDBJ whole genome shotgun (WGS) entry which is preliminary data.</text>
</comment>
<evidence type="ECO:0000313" key="2">
    <source>
        <dbReference type="EMBL" id="SCY20338.1"/>
    </source>
</evidence>
<dbReference type="SUPFAM" id="SSF49464">
    <property type="entry name" value="Carboxypeptidase regulatory domain-like"/>
    <property type="match status" value="1"/>
</dbReference>
<keyword evidence="1" id="KW-0732">Signal</keyword>
<reference evidence="2 3" key="1">
    <citation type="submission" date="2016-10" db="EMBL/GenBank/DDBJ databases">
        <authorList>
            <person name="Varghese N."/>
            <person name="Submissions S."/>
        </authorList>
    </citation>
    <scope>NUCLEOTIDE SEQUENCE [LARGE SCALE GENOMIC DNA]</scope>
    <source>
        <strain evidence="2 3">CGMCC 1.6859</strain>
    </source>
</reference>
<accession>A0ABY0LI99</accession>